<evidence type="ECO:0000256" key="1">
    <source>
        <dbReference type="SAM" id="MobiDB-lite"/>
    </source>
</evidence>
<feature type="compositionally biased region" description="Acidic residues" evidence="1">
    <location>
        <begin position="239"/>
        <end position="260"/>
    </location>
</feature>
<protein>
    <recommendedName>
        <fullName evidence="2">Transposase-associated domain-containing protein</fullName>
    </recommendedName>
</protein>
<accession>A0ABQ7LP06</accession>
<dbReference type="InterPro" id="IPR029480">
    <property type="entry name" value="Transpos_assoc"/>
</dbReference>
<reference evidence="3 4" key="1">
    <citation type="submission" date="2021-03" db="EMBL/GenBank/DDBJ databases">
        <authorList>
            <person name="King G.J."/>
            <person name="Bancroft I."/>
            <person name="Baten A."/>
            <person name="Bloomfield J."/>
            <person name="Borpatragohain P."/>
            <person name="He Z."/>
            <person name="Irish N."/>
            <person name="Irwin J."/>
            <person name="Liu K."/>
            <person name="Mauleon R.P."/>
            <person name="Moore J."/>
            <person name="Morris R."/>
            <person name="Ostergaard L."/>
            <person name="Wang B."/>
            <person name="Wells R."/>
        </authorList>
    </citation>
    <scope>NUCLEOTIDE SEQUENCE [LARGE SCALE GENOMIC DNA]</scope>
    <source>
        <strain evidence="3">R-o-18</strain>
        <tissue evidence="3">Leaf</tissue>
    </source>
</reference>
<dbReference type="EMBL" id="JADBGQ010000007">
    <property type="protein sequence ID" value="KAG5388267.1"/>
    <property type="molecule type" value="Genomic_DNA"/>
</dbReference>
<feature type="region of interest" description="Disordered" evidence="1">
    <location>
        <begin position="229"/>
        <end position="260"/>
    </location>
</feature>
<evidence type="ECO:0000259" key="2">
    <source>
        <dbReference type="Pfam" id="PF13963"/>
    </source>
</evidence>
<sequence length="260" mass="29928">MSFYFDSREWMDQRIDPESNSVSEVFLGGINAFLQFACNQADYVERQTLLCPCARCKNVKQRDAKVVSRHLFLYGFKGNYYVWTSHGEKFYTIGESSGANHSTGEEEMWGILLGMLMKITTRVIRKMFEEYMTLSVPDITPAAMQKAKDTKFAEWCKDYVSNCDQACFIPYPRVRRQSVDDWWACAKNFPRGIRETSEIALTAWQDDRRDQVAESSLLRVETHVVDDVSDYDITPVNPPDDEYVSDGDVEADRDSDDGSE</sequence>
<organism evidence="3 4">
    <name type="scientific">Brassica rapa subsp. trilocularis</name>
    <dbReference type="NCBI Taxonomy" id="1813537"/>
    <lineage>
        <taxon>Eukaryota</taxon>
        <taxon>Viridiplantae</taxon>
        <taxon>Streptophyta</taxon>
        <taxon>Embryophyta</taxon>
        <taxon>Tracheophyta</taxon>
        <taxon>Spermatophyta</taxon>
        <taxon>Magnoliopsida</taxon>
        <taxon>eudicotyledons</taxon>
        <taxon>Gunneridae</taxon>
        <taxon>Pentapetalae</taxon>
        <taxon>rosids</taxon>
        <taxon>malvids</taxon>
        <taxon>Brassicales</taxon>
        <taxon>Brassicaceae</taxon>
        <taxon>Brassiceae</taxon>
        <taxon>Brassica</taxon>
    </lineage>
</organism>
<evidence type="ECO:0000313" key="3">
    <source>
        <dbReference type="EMBL" id="KAG5388267.1"/>
    </source>
</evidence>
<dbReference type="Proteomes" id="UP000823674">
    <property type="component" value="Chromosome A08"/>
</dbReference>
<name>A0ABQ7LP06_BRACM</name>
<gene>
    <name evidence="3" type="primary">A08g501730.1_BraROA</name>
    <name evidence="3" type="ORF">IGI04_029808</name>
</gene>
<comment type="caution">
    <text evidence="3">The sequence shown here is derived from an EMBL/GenBank/DDBJ whole genome shotgun (WGS) entry which is preliminary data.</text>
</comment>
<dbReference type="Pfam" id="PF13963">
    <property type="entry name" value="Transpos_assoc"/>
    <property type="match status" value="1"/>
</dbReference>
<evidence type="ECO:0000313" key="4">
    <source>
        <dbReference type="Proteomes" id="UP000823674"/>
    </source>
</evidence>
<feature type="domain" description="Transposase-associated" evidence="2">
    <location>
        <begin position="8"/>
        <end position="88"/>
    </location>
</feature>
<keyword evidence="4" id="KW-1185">Reference proteome</keyword>
<proteinExistence type="predicted"/>